<proteinExistence type="inferred from homology"/>
<dbReference type="InterPro" id="IPR006483">
    <property type="entry name" value="CRISPR-assoc_Cas3_HD"/>
</dbReference>
<dbReference type="InterPro" id="IPR014001">
    <property type="entry name" value="Helicase_ATP-bd"/>
</dbReference>
<dbReference type="EMBL" id="CP014334">
    <property type="protein sequence ID" value="AMW33135.1"/>
    <property type="molecule type" value="Genomic_DNA"/>
</dbReference>
<dbReference type="PROSITE" id="PS51192">
    <property type="entry name" value="HELICASE_ATP_BIND_1"/>
    <property type="match status" value="1"/>
</dbReference>
<dbReference type="Pfam" id="PF22590">
    <property type="entry name" value="Cas3-like_C_2"/>
    <property type="match status" value="1"/>
</dbReference>
<dbReference type="InterPro" id="IPR038257">
    <property type="entry name" value="CRISPR-assoc_Cas3_HD_sf"/>
</dbReference>
<dbReference type="InterPro" id="IPR011545">
    <property type="entry name" value="DEAD/DEAH_box_helicase_dom"/>
</dbReference>
<dbReference type="GO" id="GO:0046872">
    <property type="term" value="F:metal ion binding"/>
    <property type="evidence" value="ECO:0007669"/>
    <property type="project" value="UniProtKB-KW"/>
</dbReference>
<dbReference type="KEGG" id="fia:NA23_07685"/>
<dbReference type="AlphaFoldDB" id="A0AAI8GDC9"/>
<dbReference type="GO" id="GO:0005524">
    <property type="term" value="F:ATP binding"/>
    <property type="evidence" value="ECO:0007669"/>
    <property type="project" value="UniProtKB-KW"/>
</dbReference>
<evidence type="ECO:0000256" key="6">
    <source>
        <dbReference type="ARBA" id="ARBA00022801"/>
    </source>
</evidence>
<reference evidence="12 13" key="1">
    <citation type="journal article" date="2015" name="Stand. Genomic Sci.">
        <title>Genome sequence of a native-feather degrading extremely thermophilic Eubacterium, Fervidobacterium islandicum AW-1.</title>
        <authorList>
            <person name="Lee Y.J."/>
            <person name="Jeong H."/>
            <person name="Park G.S."/>
            <person name="Kwak Y."/>
            <person name="Lee S.J."/>
            <person name="Lee S.J."/>
            <person name="Park M.K."/>
            <person name="Kim J.Y."/>
            <person name="Kang H.K."/>
            <person name="Shin J.H."/>
            <person name="Lee D.W."/>
        </authorList>
    </citation>
    <scope>NUCLEOTIDE SEQUENCE [LARGE SCALE GENOMIC DNA]</scope>
    <source>
        <strain evidence="12 13">AW-1</strain>
    </source>
</reference>
<keyword evidence="3" id="KW-0540">Nuclease</keyword>
<dbReference type="RefSeq" id="WP_033192114.1">
    <property type="nucleotide sequence ID" value="NZ_CP014334.2"/>
</dbReference>
<dbReference type="NCBIfam" id="TIGR01596">
    <property type="entry name" value="cas3_HD"/>
    <property type="match status" value="1"/>
</dbReference>
<evidence type="ECO:0000256" key="7">
    <source>
        <dbReference type="ARBA" id="ARBA00022806"/>
    </source>
</evidence>
<evidence type="ECO:0000256" key="3">
    <source>
        <dbReference type="ARBA" id="ARBA00022722"/>
    </source>
</evidence>
<comment type="similarity">
    <text evidence="2">In the central section; belongs to the CRISPR-associated helicase Cas3 family.</text>
</comment>
<keyword evidence="7" id="KW-0347">Helicase</keyword>
<feature type="domain" description="Helicase ATP-binding" evidence="10">
    <location>
        <begin position="229"/>
        <end position="411"/>
    </location>
</feature>
<dbReference type="GO" id="GO:0004518">
    <property type="term" value="F:nuclease activity"/>
    <property type="evidence" value="ECO:0007669"/>
    <property type="project" value="UniProtKB-KW"/>
</dbReference>
<gene>
    <name evidence="12" type="ORF">NA23_07685</name>
</gene>
<comment type="similarity">
    <text evidence="1">In the N-terminal section; belongs to the CRISPR-associated nuclease Cas3-HD family.</text>
</comment>
<dbReference type="SUPFAM" id="SSF52540">
    <property type="entry name" value="P-loop containing nucleoside triphosphate hydrolases"/>
    <property type="match status" value="1"/>
</dbReference>
<evidence type="ECO:0000256" key="4">
    <source>
        <dbReference type="ARBA" id="ARBA00022723"/>
    </source>
</evidence>
<dbReference type="Pfam" id="PF18019">
    <property type="entry name" value="Cas3_HD"/>
    <property type="match status" value="1"/>
</dbReference>
<organism evidence="12 13">
    <name type="scientific">Fervidobacterium islandicum</name>
    <dbReference type="NCBI Taxonomy" id="2423"/>
    <lineage>
        <taxon>Bacteria</taxon>
        <taxon>Thermotogati</taxon>
        <taxon>Thermotogota</taxon>
        <taxon>Thermotogae</taxon>
        <taxon>Thermotogales</taxon>
        <taxon>Fervidobacteriaceae</taxon>
        <taxon>Fervidobacterium</taxon>
    </lineage>
</organism>
<keyword evidence="4" id="KW-0479">Metal-binding</keyword>
<keyword evidence="5" id="KW-0547">Nucleotide-binding</keyword>
<dbReference type="PANTHER" id="PTHR47963:SF9">
    <property type="entry name" value="CRISPR-ASSOCIATED ENDONUCLEASE_HELICASE CAS3"/>
    <property type="match status" value="1"/>
</dbReference>
<keyword evidence="6" id="KW-0378">Hydrolase</keyword>
<dbReference type="SUPFAM" id="SSF109604">
    <property type="entry name" value="HD-domain/PDEase-like"/>
    <property type="match status" value="1"/>
</dbReference>
<dbReference type="InterPro" id="IPR054712">
    <property type="entry name" value="Cas3-like_dom"/>
</dbReference>
<keyword evidence="13" id="KW-1185">Reference proteome</keyword>
<evidence type="ECO:0000256" key="5">
    <source>
        <dbReference type="ARBA" id="ARBA00022741"/>
    </source>
</evidence>
<dbReference type="InterPro" id="IPR006474">
    <property type="entry name" value="Helicase_Cas3_CRISPR-ass_core"/>
</dbReference>
<dbReference type="CDD" id="cd09641">
    <property type="entry name" value="Cas3''_I"/>
    <property type="match status" value="1"/>
</dbReference>
<dbReference type="InterPro" id="IPR001650">
    <property type="entry name" value="Helicase_C-like"/>
</dbReference>
<evidence type="ECO:0000256" key="2">
    <source>
        <dbReference type="ARBA" id="ARBA00009046"/>
    </source>
</evidence>
<dbReference type="GO" id="GO:0051607">
    <property type="term" value="P:defense response to virus"/>
    <property type="evidence" value="ECO:0007669"/>
    <property type="project" value="UniProtKB-KW"/>
</dbReference>
<name>A0AAI8GDC9_FERIS</name>
<dbReference type="PANTHER" id="PTHR47963">
    <property type="entry name" value="DEAD-BOX ATP-DEPENDENT RNA HELICASE 47, MITOCHONDRIAL"/>
    <property type="match status" value="1"/>
</dbReference>
<dbReference type="Proteomes" id="UP000093740">
    <property type="component" value="Chromosome"/>
</dbReference>
<evidence type="ECO:0000259" key="11">
    <source>
        <dbReference type="PROSITE" id="PS51643"/>
    </source>
</evidence>
<evidence type="ECO:0000256" key="8">
    <source>
        <dbReference type="ARBA" id="ARBA00022840"/>
    </source>
</evidence>
<dbReference type="Pfam" id="PF00270">
    <property type="entry name" value="DEAD"/>
    <property type="match status" value="1"/>
</dbReference>
<feature type="domain" description="HD Cas3-type" evidence="11">
    <location>
        <begin position="9"/>
        <end position="193"/>
    </location>
</feature>
<evidence type="ECO:0000256" key="9">
    <source>
        <dbReference type="ARBA" id="ARBA00023118"/>
    </source>
</evidence>
<dbReference type="SMART" id="SM00487">
    <property type="entry name" value="DEXDc"/>
    <property type="match status" value="1"/>
</dbReference>
<dbReference type="GO" id="GO:0003723">
    <property type="term" value="F:RNA binding"/>
    <property type="evidence" value="ECO:0007669"/>
    <property type="project" value="TreeGrafter"/>
</dbReference>
<evidence type="ECO:0000313" key="13">
    <source>
        <dbReference type="Proteomes" id="UP000093740"/>
    </source>
</evidence>
<dbReference type="GO" id="GO:0003724">
    <property type="term" value="F:RNA helicase activity"/>
    <property type="evidence" value="ECO:0007669"/>
    <property type="project" value="TreeGrafter"/>
</dbReference>
<dbReference type="PROSITE" id="PS51643">
    <property type="entry name" value="HD_CAS3"/>
    <property type="match status" value="1"/>
</dbReference>
<dbReference type="GO" id="GO:0016787">
    <property type="term" value="F:hydrolase activity"/>
    <property type="evidence" value="ECO:0007669"/>
    <property type="project" value="UniProtKB-KW"/>
</dbReference>
<evidence type="ECO:0000313" key="12">
    <source>
        <dbReference type="EMBL" id="AMW33135.1"/>
    </source>
</evidence>
<protein>
    <submittedName>
        <fullName evidence="12">CRISPR-associated helicase/endonuclease Cas3</fullName>
    </submittedName>
</protein>
<dbReference type="Gene3D" id="1.10.3210.30">
    <property type="match status" value="1"/>
</dbReference>
<evidence type="ECO:0000259" key="10">
    <source>
        <dbReference type="PROSITE" id="PS51192"/>
    </source>
</evidence>
<dbReference type="InterPro" id="IPR050547">
    <property type="entry name" value="DEAD_box_RNA_helicases"/>
</dbReference>
<keyword evidence="8" id="KW-0067">ATP-binding</keyword>
<sequence>MNERVNLLAKSNGETLKVHTNKLLKNLSILRKVYSNDLEESGFHDKDWDLVYYAALYHDFGKAAPDFQQKLKDEKHSKNGKEIPHGFLSPVFLDYDTIHKKYSDDEAKLLVHVIAHHHDRDIPDAKKLLSVLKELDDLADVLNEHFGKPIAKYCPKEYKRYLNVILKKDFEISGDIKRKYILVKGLLNRLDYSASANVPIEIRPARSVRQKTIEWMQRQNFNLRDVQDFAIQNSKKNLVIVASTGMGKTEAALLWSDARKTFFTLPIRTSINAIYKRIKALIGFKDVGLLHSASLEFLYEDSKKQSEIVEDYFNVYKLSKELSYPITVCTIDQIFTFPFRHCGYERILSTLAYSNVVIDEIQSYTPKIVATIIAGLKEITDYGGRFLIMSATIPNIYINELERIGIGFEVSEFYDFEPRNMMAVIEDEIANDLGRVTELSKKHRCLIITNTIKKAVELYTRIKETSPECNVNLLHSMFLKKDRLEKEEQIMKMKRPGIWISTQIVEASLDIDYDFLFTEFSTLDSLFQRMGRCYRKRTYMGKIPNVYVYTRNCSGVGRIYDRELHNLGKDLLYEFDNRFIFGKDKAQSVREAYSKERLENTRYYNEFKKALEMILTGLPTCELSKQDVHKELRDSAKLKVIPVQVFEEHKDLIEQFKMEKDKVKRFEMYISNISPLTVEVPFFKLSELKDKLEYDQELDVFKLYVRYDKELGLIFSEEVKQESVEFI</sequence>
<evidence type="ECO:0000256" key="1">
    <source>
        <dbReference type="ARBA" id="ARBA00006847"/>
    </source>
</evidence>
<accession>A0AAI8GDC9</accession>
<dbReference type="NCBIfam" id="TIGR01587">
    <property type="entry name" value="cas3_core"/>
    <property type="match status" value="1"/>
</dbReference>
<keyword evidence="9" id="KW-0051">Antiviral defense</keyword>
<dbReference type="Gene3D" id="3.40.50.300">
    <property type="entry name" value="P-loop containing nucleotide triphosphate hydrolases"/>
    <property type="match status" value="2"/>
</dbReference>
<dbReference type="InterPro" id="IPR027417">
    <property type="entry name" value="P-loop_NTPase"/>
</dbReference>
<dbReference type="SMART" id="SM00490">
    <property type="entry name" value="HELICc"/>
    <property type="match status" value="1"/>
</dbReference>